<dbReference type="AlphaFoldDB" id="A0A0R1GE99"/>
<gene>
    <name evidence="2" type="ORF">FC07_GL002027</name>
</gene>
<keyword evidence="1" id="KW-0812">Transmembrane</keyword>
<dbReference type="EMBL" id="AZDA01000140">
    <property type="protein sequence ID" value="KRK32598.1"/>
    <property type="molecule type" value="Genomic_DNA"/>
</dbReference>
<organism evidence="2 3">
    <name type="scientific">Loigolactobacillus bifermentans DSM 20003</name>
    <dbReference type="NCBI Taxonomy" id="1423726"/>
    <lineage>
        <taxon>Bacteria</taxon>
        <taxon>Bacillati</taxon>
        <taxon>Bacillota</taxon>
        <taxon>Bacilli</taxon>
        <taxon>Lactobacillales</taxon>
        <taxon>Lactobacillaceae</taxon>
        <taxon>Loigolactobacillus</taxon>
    </lineage>
</organism>
<dbReference type="PATRIC" id="fig|1423726.3.peg.2104"/>
<feature type="transmembrane region" description="Helical" evidence="1">
    <location>
        <begin position="21"/>
        <end position="53"/>
    </location>
</feature>
<protein>
    <submittedName>
        <fullName evidence="2">Putative integral membrane protein</fullName>
    </submittedName>
</protein>
<dbReference type="OrthoDB" id="9784844at2"/>
<reference evidence="2 3" key="1">
    <citation type="journal article" date="2015" name="Genome Announc.">
        <title>Expanding the biotechnology potential of lactobacilli through comparative genomics of 213 strains and associated genera.</title>
        <authorList>
            <person name="Sun Z."/>
            <person name="Harris H.M."/>
            <person name="McCann A."/>
            <person name="Guo C."/>
            <person name="Argimon S."/>
            <person name="Zhang W."/>
            <person name="Yang X."/>
            <person name="Jeffery I.B."/>
            <person name="Cooney J.C."/>
            <person name="Kagawa T.F."/>
            <person name="Liu W."/>
            <person name="Song Y."/>
            <person name="Salvetti E."/>
            <person name="Wrobel A."/>
            <person name="Rasinkangas P."/>
            <person name="Parkhill J."/>
            <person name="Rea M.C."/>
            <person name="O'Sullivan O."/>
            <person name="Ritari J."/>
            <person name="Douillard F.P."/>
            <person name="Paul Ross R."/>
            <person name="Yang R."/>
            <person name="Briner A.E."/>
            <person name="Felis G.E."/>
            <person name="de Vos W.M."/>
            <person name="Barrangou R."/>
            <person name="Klaenhammer T.R."/>
            <person name="Caufield P.W."/>
            <person name="Cui Y."/>
            <person name="Zhang H."/>
            <person name="O'Toole P.W."/>
        </authorList>
    </citation>
    <scope>NUCLEOTIDE SEQUENCE [LARGE SCALE GENOMIC DNA]</scope>
    <source>
        <strain evidence="2 3">DSM 20003</strain>
    </source>
</reference>
<dbReference type="RefSeq" id="WP_057905860.1">
    <property type="nucleotide sequence ID" value="NZ_AZDA01000140.1"/>
</dbReference>
<keyword evidence="1" id="KW-1133">Transmembrane helix</keyword>
<evidence type="ECO:0000256" key="1">
    <source>
        <dbReference type="SAM" id="Phobius"/>
    </source>
</evidence>
<proteinExistence type="predicted"/>
<dbReference type="Pfam" id="PF06161">
    <property type="entry name" value="DUF975"/>
    <property type="match status" value="1"/>
</dbReference>
<dbReference type="PANTHER" id="PTHR40076:SF1">
    <property type="entry name" value="MEMBRANE PROTEIN"/>
    <property type="match status" value="1"/>
</dbReference>
<keyword evidence="3" id="KW-1185">Reference proteome</keyword>
<feature type="transmembrane region" description="Helical" evidence="1">
    <location>
        <begin position="73"/>
        <end position="97"/>
    </location>
</feature>
<dbReference type="InterPro" id="IPR010380">
    <property type="entry name" value="DUF975"/>
</dbReference>
<keyword evidence="1" id="KW-0472">Membrane</keyword>
<feature type="transmembrane region" description="Helical" evidence="1">
    <location>
        <begin position="191"/>
        <end position="215"/>
    </location>
</feature>
<dbReference type="Proteomes" id="UP000051461">
    <property type="component" value="Unassembled WGS sequence"/>
</dbReference>
<dbReference type="PANTHER" id="PTHR40076">
    <property type="entry name" value="MEMBRANE PROTEIN-RELATED"/>
    <property type="match status" value="1"/>
</dbReference>
<comment type="caution">
    <text evidence="2">The sequence shown here is derived from an EMBL/GenBank/DDBJ whole genome shotgun (WGS) entry which is preliminary data.</text>
</comment>
<feature type="transmembrane region" description="Helical" evidence="1">
    <location>
        <begin position="118"/>
        <end position="142"/>
    </location>
</feature>
<name>A0A0R1GE99_9LACO</name>
<accession>A0A0R1GE99</accession>
<evidence type="ECO:0000313" key="2">
    <source>
        <dbReference type="EMBL" id="KRK32598.1"/>
    </source>
</evidence>
<sequence>MKTRKELKRQSKDLLKGHWGTAILLNLIPTLLIMALIVLVIITTISILGTMGYHYEDIANYAVKESQSNRSNYAAIVRGAVSTVFMVGVQYTFLDWLRNRDYQVVPLRDAFQVFTGRYFWGTIGLMVLTYCYTTLWSMLLFIPGIVKSYSYSQAYLIYKDRRGVNGDQPVNVNECITISRRMMNGHKWDFFVLQLSFLGWGLLSVLTLGLGFLWLNPYKNATYAGFYDDLKQAIDQQAQVEPQNIAH</sequence>
<evidence type="ECO:0000313" key="3">
    <source>
        <dbReference type="Proteomes" id="UP000051461"/>
    </source>
</evidence>